<dbReference type="Gene3D" id="3.40.50.880">
    <property type="match status" value="1"/>
</dbReference>
<dbReference type="PANTHER" id="PTHR43130:SF3">
    <property type="entry name" value="HTH-TYPE TRANSCRIPTIONAL REGULATOR RV1931C"/>
    <property type="match status" value="1"/>
</dbReference>
<reference evidence="2" key="1">
    <citation type="submission" date="2023-06" db="EMBL/GenBank/DDBJ databases">
        <title>Genome-scale phylogeny and comparative genomics of the fungal order Sordariales.</title>
        <authorList>
            <consortium name="Lawrence Berkeley National Laboratory"/>
            <person name="Hensen N."/>
            <person name="Bonometti L."/>
            <person name="Westerberg I."/>
            <person name="Brannstrom I.O."/>
            <person name="Guillou S."/>
            <person name="Cros-Aarteil S."/>
            <person name="Calhoun S."/>
            <person name="Haridas S."/>
            <person name="Kuo A."/>
            <person name="Mondo S."/>
            <person name="Pangilinan J."/>
            <person name="Riley R."/>
            <person name="Labutti K."/>
            <person name="Andreopoulos B."/>
            <person name="Lipzen A."/>
            <person name="Chen C."/>
            <person name="Yanf M."/>
            <person name="Daum C."/>
            <person name="Ng V."/>
            <person name="Clum A."/>
            <person name="Steindorff A."/>
            <person name="Ohm R."/>
            <person name="Martin F."/>
            <person name="Silar P."/>
            <person name="Natvig D."/>
            <person name="Lalanne C."/>
            <person name="Gautier V."/>
            <person name="Ament-Velasquez S.L."/>
            <person name="Kruys A."/>
            <person name="Hutchinson M.I."/>
            <person name="Powell A.J."/>
            <person name="Barry K."/>
            <person name="Miller A.N."/>
            <person name="Grigoriev I.V."/>
            <person name="Debuchy R."/>
            <person name="Gladieux P."/>
            <person name="Thoren M.H."/>
            <person name="Johannesson H."/>
        </authorList>
    </citation>
    <scope>NUCLEOTIDE SEQUENCE</scope>
    <source>
        <strain evidence="2">SMH4607-1</strain>
    </source>
</reference>
<proteinExistence type="predicted"/>
<name>A0AA40A2H8_9PEZI</name>
<organism evidence="2 3">
    <name type="scientific">Lasiosphaeris hirsuta</name>
    <dbReference type="NCBI Taxonomy" id="260670"/>
    <lineage>
        <taxon>Eukaryota</taxon>
        <taxon>Fungi</taxon>
        <taxon>Dikarya</taxon>
        <taxon>Ascomycota</taxon>
        <taxon>Pezizomycotina</taxon>
        <taxon>Sordariomycetes</taxon>
        <taxon>Sordariomycetidae</taxon>
        <taxon>Sordariales</taxon>
        <taxon>Lasiosphaeriaceae</taxon>
        <taxon>Lasiosphaeris</taxon>
    </lineage>
</organism>
<dbReference type="InterPro" id="IPR002818">
    <property type="entry name" value="DJ-1/PfpI"/>
</dbReference>
<accession>A0AA40A2H8</accession>
<keyword evidence="3" id="KW-1185">Reference proteome</keyword>
<dbReference type="PANTHER" id="PTHR43130">
    <property type="entry name" value="ARAC-FAMILY TRANSCRIPTIONAL REGULATOR"/>
    <property type="match status" value="1"/>
</dbReference>
<evidence type="ECO:0000313" key="3">
    <source>
        <dbReference type="Proteomes" id="UP001172102"/>
    </source>
</evidence>
<sequence length="246" mass="26085">MGASTGLDAAIAPKGNVLLVLFPGFNTLDMNGPYEILQKSKVGNAFGIKVAAENEITVSVEGVQVKRDLVLDDDLIARLHEYDVLVVPGGTMGPVNVQASDVGGPFMNLLAAFAQLGPTPGANPRILLSVCTGAIFLGALGIFNEHLCTTHWASYDALSQRVKDAAARTQCHRPGRVVATRYVDSGLNSNGVRIISSGGISCGIDASLHVVKLRCGEAEAIKTSQLLDYAWRKTEGVVFWEDSHVP</sequence>
<gene>
    <name evidence="2" type="ORF">B0H67DRAFT_671766</name>
</gene>
<dbReference type="SUPFAM" id="SSF52317">
    <property type="entry name" value="Class I glutamine amidotransferase-like"/>
    <property type="match status" value="1"/>
</dbReference>
<feature type="domain" description="DJ-1/PfpI" evidence="1">
    <location>
        <begin position="17"/>
        <end position="185"/>
    </location>
</feature>
<dbReference type="InterPro" id="IPR029062">
    <property type="entry name" value="Class_I_gatase-like"/>
</dbReference>
<evidence type="ECO:0000259" key="1">
    <source>
        <dbReference type="Pfam" id="PF01965"/>
    </source>
</evidence>
<dbReference type="Proteomes" id="UP001172102">
    <property type="component" value="Unassembled WGS sequence"/>
</dbReference>
<dbReference type="AlphaFoldDB" id="A0AA40A2H8"/>
<evidence type="ECO:0000313" key="2">
    <source>
        <dbReference type="EMBL" id="KAK0708060.1"/>
    </source>
</evidence>
<dbReference type="Pfam" id="PF01965">
    <property type="entry name" value="DJ-1_PfpI"/>
    <property type="match status" value="1"/>
</dbReference>
<comment type="caution">
    <text evidence="2">The sequence shown here is derived from an EMBL/GenBank/DDBJ whole genome shotgun (WGS) entry which is preliminary data.</text>
</comment>
<protein>
    <submittedName>
        <fullName evidence="2">ThiJ/PfpI family protein</fullName>
    </submittedName>
</protein>
<dbReference type="InterPro" id="IPR052158">
    <property type="entry name" value="INH-QAR"/>
</dbReference>
<dbReference type="EMBL" id="JAUKUA010000006">
    <property type="protein sequence ID" value="KAK0708060.1"/>
    <property type="molecule type" value="Genomic_DNA"/>
</dbReference>